<organism evidence="2 3">
    <name type="scientific">Nitrospirillum iridis</name>
    <dbReference type="NCBI Taxonomy" id="765888"/>
    <lineage>
        <taxon>Bacteria</taxon>
        <taxon>Pseudomonadati</taxon>
        <taxon>Pseudomonadota</taxon>
        <taxon>Alphaproteobacteria</taxon>
        <taxon>Rhodospirillales</taxon>
        <taxon>Azospirillaceae</taxon>
        <taxon>Nitrospirillum</taxon>
    </lineage>
</organism>
<dbReference type="InterPro" id="IPR002750">
    <property type="entry name" value="CobE/GbiG_C"/>
</dbReference>
<dbReference type="Gene3D" id="3.30.420.180">
    <property type="entry name" value="CobE/GbiG C-terminal domain"/>
    <property type="match status" value="1"/>
</dbReference>
<dbReference type="Proteomes" id="UP000539175">
    <property type="component" value="Unassembled WGS sequence"/>
</dbReference>
<evidence type="ECO:0000313" key="2">
    <source>
        <dbReference type="EMBL" id="MBB6253796.1"/>
    </source>
</evidence>
<reference evidence="2 3" key="1">
    <citation type="submission" date="2020-08" db="EMBL/GenBank/DDBJ databases">
        <title>Genomic Encyclopedia of Type Strains, Phase IV (KMG-IV): sequencing the most valuable type-strain genomes for metagenomic binning, comparative biology and taxonomic classification.</title>
        <authorList>
            <person name="Goeker M."/>
        </authorList>
    </citation>
    <scope>NUCLEOTIDE SEQUENCE [LARGE SCALE GENOMIC DNA]</scope>
    <source>
        <strain evidence="2 3">DSM 22198</strain>
    </source>
</reference>
<dbReference type="EMBL" id="JACIIZ010000013">
    <property type="protein sequence ID" value="MBB6253796.1"/>
    <property type="molecule type" value="Genomic_DNA"/>
</dbReference>
<name>A0A7X0B2G0_9PROT</name>
<accession>A0A7X0B2G0</accession>
<evidence type="ECO:0000259" key="1">
    <source>
        <dbReference type="Pfam" id="PF01890"/>
    </source>
</evidence>
<proteinExistence type="predicted"/>
<dbReference type="AlphaFoldDB" id="A0A7X0B2G0"/>
<feature type="domain" description="CobE/GbiG C-terminal" evidence="1">
    <location>
        <begin position="7"/>
        <end position="127"/>
    </location>
</feature>
<protein>
    <submittedName>
        <fullName evidence="2">Cobalamin biosynthesis protein CbiG</fullName>
    </submittedName>
</protein>
<dbReference type="GO" id="GO:0009236">
    <property type="term" value="P:cobalamin biosynthetic process"/>
    <property type="evidence" value="ECO:0007669"/>
    <property type="project" value="InterPro"/>
</dbReference>
<dbReference type="RefSeq" id="WP_184805044.1">
    <property type="nucleotide sequence ID" value="NZ_JACIIZ010000013.1"/>
</dbReference>
<evidence type="ECO:0000313" key="3">
    <source>
        <dbReference type="Proteomes" id="UP000539175"/>
    </source>
</evidence>
<keyword evidence="3" id="KW-1185">Reference proteome</keyword>
<dbReference type="InterPro" id="IPR036518">
    <property type="entry name" value="CobE/GbiG_C_sf"/>
</dbReference>
<dbReference type="Pfam" id="PF01890">
    <property type="entry name" value="CbiG_C"/>
    <property type="match status" value="1"/>
</dbReference>
<gene>
    <name evidence="2" type="ORF">FHS74_004372</name>
</gene>
<sequence length="134" mass="13558">MTKPVWAIGIGCRQAVSADEIRDLLARAFARLGWDALPPGLTLCTVDSKVREPGLVRAAMALGLPLVGLDAATLSTIDTPTPSAGPDRGLPPVAEAAALAGCGAPQNRSAHLVLPRIQGPASTCAVACSQGVTP</sequence>
<dbReference type="SUPFAM" id="SSF159664">
    <property type="entry name" value="CobE/GbiG C-terminal domain-like"/>
    <property type="match status" value="1"/>
</dbReference>
<comment type="caution">
    <text evidence="2">The sequence shown here is derived from an EMBL/GenBank/DDBJ whole genome shotgun (WGS) entry which is preliminary data.</text>
</comment>